<evidence type="ECO:0008006" key="3">
    <source>
        <dbReference type="Google" id="ProtNLM"/>
    </source>
</evidence>
<sequence>MTRQIIAFFASSFLCVALTIPARSEEKSGVIAAIDRDSALLTFADGTSYVLPGEFDYDAVAPGMEVHVIFDLSGV</sequence>
<evidence type="ECO:0000313" key="2">
    <source>
        <dbReference type="Proteomes" id="UP000613160"/>
    </source>
</evidence>
<reference evidence="1" key="1">
    <citation type="journal article" date="2014" name="Int. J. Syst. Evol. Microbiol.">
        <title>Complete genome sequence of Corynebacterium casei LMG S-19264T (=DSM 44701T), isolated from a smear-ripened cheese.</title>
        <authorList>
            <consortium name="US DOE Joint Genome Institute (JGI-PGF)"/>
            <person name="Walter F."/>
            <person name="Albersmeier A."/>
            <person name="Kalinowski J."/>
            <person name="Ruckert C."/>
        </authorList>
    </citation>
    <scope>NUCLEOTIDE SEQUENCE</scope>
    <source>
        <strain evidence="1">CGMCC 1.15493</strain>
    </source>
</reference>
<comment type="caution">
    <text evidence="1">The sequence shown here is derived from an EMBL/GenBank/DDBJ whole genome shotgun (WGS) entry which is preliminary data.</text>
</comment>
<proteinExistence type="predicted"/>
<name>A0A917D7L5_9HYPH</name>
<accession>A0A917D7L5</accession>
<evidence type="ECO:0000313" key="1">
    <source>
        <dbReference type="EMBL" id="GGD08071.1"/>
    </source>
</evidence>
<protein>
    <recommendedName>
        <fullName evidence="3">DUF1344 domain-containing protein</fullName>
    </recommendedName>
</protein>
<reference evidence="1" key="2">
    <citation type="submission" date="2020-09" db="EMBL/GenBank/DDBJ databases">
        <authorList>
            <person name="Sun Q."/>
            <person name="Zhou Y."/>
        </authorList>
    </citation>
    <scope>NUCLEOTIDE SEQUENCE</scope>
    <source>
        <strain evidence="1">CGMCC 1.15493</strain>
    </source>
</reference>
<keyword evidence="2" id="KW-1185">Reference proteome</keyword>
<dbReference type="EMBL" id="BMJJ01000002">
    <property type="protein sequence ID" value="GGD08071.1"/>
    <property type="molecule type" value="Genomic_DNA"/>
</dbReference>
<dbReference type="AlphaFoldDB" id="A0A917D7L5"/>
<organism evidence="1 2">
    <name type="scientific">Aureimonas glaciei</name>
    <dbReference type="NCBI Taxonomy" id="1776957"/>
    <lineage>
        <taxon>Bacteria</taxon>
        <taxon>Pseudomonadati</taxon>
        <taxon>Pseudomonadota</taxon>
        <taxon>Alphaproteobacteria</taxon>
        <taxon>Hyphomicrobiales</taxon>
        <taxon>Aurantimonadaceae</taxon>
        <taxon>Aureimonas</taxon>
    </lineage>
</organism>
<dbReference type="InterPro" id="IPR009780">
    <property type="entry name" value="DUF1344"/>
</dbReference>
<gene>
    <name evidence="1" type="ORF">GCM10011335_08680</name>
</gene>
<dbReference type="Proteomes" id="UP000613160">
    <property type="component" value="Unassembled WGS sequence"/>
</dbReference>
<dbReference type="Pfam" id="PF07076">
    <property type="entry name" value="DUF1344"/>
    <property type="match status" value="1"/>
</dbReference>
<dbReference type="RefSeq" id="WP_188849363.1">
    <property type="nucleotide sequence ID" value="NZ_BMJJ01000002.1"/>
</dbReference>